<proteinExistence type="predicted"/>
<evidence type="ECO:0000256" key="1">
    <source>
        <dbReference type="SAM" id="SignalP"/>
    </source>
</evidence>
<dbReference type="GeneID" id="97672346"/>
<feature type="signal peptide" evidence="1">
    <location>
        <begin position="1"/>
        <end position="20"/>
    </location>
</feature>
<evidence type="ECO:0000313" key="3">
    <source>
        <dbReference type="Proteomes" id="UP000049983"/>
    </source>
</evidence>
<keyword evidence="3" id="KW-1185">Reference proteome</keyword>
<name>A0A0M7AR49_9HYPH</name>
<keyword evidence="1" id="KW-0732">Signal</keyword>
<gene>
    <name evidence="2" type="ORF">LA5096_05080</name>
</gene>
<dbReference type="AlphaFoldDB" id="A0A0M7AR49"/>
<dbReference type="STRING" id="311410.LA5095_03798"/>
<dbReference type="RefSeq" id="WP_055117692.1">
    <property type="nucleotide sequence ID" value="NZ_CXWA01000004.1"/>
</dbReference>
<feature type="chain" id="PRO_5009788081" evidence="1">
    <location>
        <begin position="21"/>
        <end position="108"/>
    </location>
</feature>
<accession>A0A0M7AR49</accession>
<evidence type="ECO:0000313" key="2">
    <source>
        <dbReference type="EMBL" id="CTQ77283.1"/>
    </source>
</evidence>
<reference evidence="3" key="1">
    <citation type="submission" date="2015-07" db="EMBL/GenBank/DDBJ databases">
        <authorList>
            <person name="Rodrigo-Torres Lidia"/>
            <person name="Arahal R.David."/>
        </authorList>
    </citation>
    <scope>NUCLEOTIDE SEQUENCE [LARGE SCALE GENOMIC DNA]</scope>
    <source>
        <strain evidence="3">CECT 5096</strain>
    </source>
</reference>
<organism evidence="2 3">
    <name type="scientific">Roseibium album</name>
    <dbReference type="NCBI Taxonomy" id="311410"/>
    <lineage>
        <taxon>Bacteria</taxon>
        <taxon>Pseudomonadati</taxon>
        <taxon>Pseudomonadota</taxon>
        <taxon>Alphaproteobacteria</taxon>
        <taxon>Hyphomicrobiales</taxon>
        <taxon>Stappiaceae</taxon>
        <taxon>Roseibium</taxon>
    </lineage>
</organism>
<sequence>MFRILLIVGLLIAGAQQGFARGAVDVSLDGVSDVITMDVAVAQLQEDTCCGEEPIAESKPSFCKNSECKAVMAGAAFVSRDVQDHPDWVSVRHHTSVPKRLEPKPPNS</sequence>
<dbReference type="EMBL" id="CXWC01000013">
    <property type="protein sequence ID" value="CTQ77283.1"/>
    <property type="molecule type" value="Genomic_DNA"/>
</dbReference>
<dbReference type="OrthoDB" id="7679501at2"/>
<dbReference type="Proteomes" id="UP000049983">
    <property type="component" value="Unassembled WGS sequence"/>
</dbReference>
<protein>
    <submittedName>
        <fullName evidence="2">Uncharacterized protein</fullName>
    </submittedName>
</protein>